<name>A0AAV9QVG7_9TELE</name>
<gene>
    <name evidence="3" type="ORF">CRENBAI_000673</name>
</gene>
<evidence type="ECO:0000256" key="2">
    <source>
        <dbReference type="SAM" id="SignalP"/>
    </source>
</evidence>
<evidence type="ECO:0000313" key="4">
    <source>
        <dbReference type="Proteomes" id="UP001311232"/>
    </source>
</evidence>
<feature type="compositionally biased region" description="Pro residues" evidence="1">
    <location>
        <begin position="120"/>
        <end position="132"/>
    </location>
</feature>
<feature type="signal peptide" evidence="2">
    <location>
        <begin position="1"/>
        <end position="24"/>
    </location>
</feature>
<comment type="caution">
    <text evidence="3">The sequence shown here is derived from an EMBL/GenBank/DDBJ whole genome shotgun (WGS) entry which is preliminary data.</text>
</comment>
<sequence>MIHQGVRLSSLGMMFWSALRPAGAESVYPGRATLEGGQGLLGPGDRICRLSAGTDPRQRLRFNSDCGPLTGLVTWSVTKPRSNPPADEGMRNTCCCFGCQAPSGGGKLAAGKTKSQTLTPPLPQRPPPGGPE</sequence>
<feature type="chain" id="PRO_5043407065" evidence="2">
    <location>
        <begin position="25"/>
        <end position="132"/>
    </location>
</feature>
<dbReference type="AlphaFoldDB" id="A0AAV9QVG7"/>
<evidence type="ECO:0000313" key="3">
    <source>
        <dbReference type="EMBL" id="KAK5601364.1"/>
    </source>
</evidence>
<proteinExistence type="predicted"/>
<keyword evidence="4" id="KW-1185">Reference proteome</keyword>
<accession>A0AAV9QVG7</accession>
<evidence type="ECO:0000256" key="1">
    <source>
        <dbReference type="SAM" id="MobiDB-lite"/>
    </source>
</evidence>
<organism evidence="3 4">
    <name type="scientific">Crenichthys baileyi</name>
    <name type="common">White River springfish</name>
    <dbReference type="NCBI Taxonomy" id="28760"/>
    <lineage>
        <taxon>Eukaryota</taxon>
        <taxon>Metazoa</taxon>
        <taxon>Chordata</taxon>
        <taxon>Craniata</taxon>
        <taxon>Vertebrata</taxon>
        <taxon>Euteleostomi</taxon>
        <taxon>Actinopterygii</taxon>
        <taxon>Neopterygii</taxon>
        <taxon>Teleostei</taxon>
        <taxon>Neoteleostei</taxon>
        <taxon>Acanthomorphata</taxon>
        <taxon>Ovalentaria</taxon>
        <taxon>Atherinomorphae</taxon>
        <taxon>Cyprinodontiformes</taxon>
        <taxon>Goodeidae</taxon>
        <taxon>Crenichthys</taxon>
    </lineage>
</organism>
<dbReference type="EMBL" id="JAHHUM010002688">
    <property type="protein sequence ID" value="KAK5601364.1"/>
    <property type="molecule type" value="Genomic_DNA"/>
</dbReference>
<protein>
    <submittedName>
        <fullName evidence="3">Uncharacterized protein</fullName>
    </submittedName>
</protein>
<dbReference type="Proteomes" id="UP001311232">
    <property type="component" value="Unassembled WGS sequence"/>
</dbReference>
<keyword evidence="2" id="KW-0732">Signal</keyword>
<feature type="region of interest" description="Disordered" evidence="1">
    <location>
        <begin position="104"/>
        <end position="132"/>
    </location>
</feature>
<reference evidence="3 4" key="1">
    <citation type="submission" date="2021-06" db="EMBL/GenBank/DDBJ databases">
        <authorList>
            <person name="Palmer J.M."/>
        </authorList>
    </citation>
    <scope>NUCLEOTIDE SEQUENCE [LARGE SCALE GENOMIC DNA]</scope>
    <source>
        <strain evidence="3 4">MEX-2019</strain>
        <tissue evidence="3">Muscle</tissue>
    </source>
</reference>